<evidence type="ECO:0000256" key="1">
    <source>
        <dbReference type="SAM" id="MobiDB-lite"/>
    </source>
</evidence>
<dbReference type="OrthoDB" id="5619888at2"/>
<organism evidence="2 3">
    <name type="scientific">Paraburkholderia monticola</name>
    <dbReference type="NCBI Taxonomy" id="1399968"/>
    <lineage>
        <taxon>Bacteria</taxon>
        <taxon>Pseudomonadati</taxon>
        <taxon>Pseudomonadota</taxon>
        <taxon>Betaproteobacteria</taxon>
        <taxon>Burkholderiales</taxon>
        <taxon>Burkholderiaceae</taxon>
        <taxon>Paraburkholderia</taxon>
    </lineage>
</organism>
<proteinExistence type="predicted"/>
<name>A0A149PJ25_9BURK</name>
<feature type="region of interest" description="Disordered" evidence="1">
    <location>
        <begin position="27"/>
        <end position="51"/>
    </location>
</feature>
<dbReference type="InterPro" id="IPR013783">
    <property type="entry name" value="Ig-like_fold"/>
</dbReference>
<sequence length="672" mass="68178">MTRKFAGRYAHSAVIAIGVILSGCSGGGGGGGDPSPGSQQSGAQQDPTTLGVSGVVSSGAPIANAQVTVYDAKGQTATATANGQGSYSISLDLTKMVAPFGFGAVDPSGASEDQTSILIAPPSGASTAVVNITPLTTAVVAGSMASSSPYDVANPVALSGSMVSSGPYEISRPAALSAVTAANVQSAKSAVNALLAKLFVDAGVAAGTDVVGTAFKPDHTGLDKVLDEVTVVPIGAGVTITNKLNLVGAMQVATVSQATVASNSLGSSFTIDFPSTLVAPSTFAGIVSAWQVCFAQSPATRVGSSGTLSSACQAAISTSPAYLNNGYTFAQEFSGWLSSTNLVNPTFIGPQVLYAESPDKVLLRFGLVDSTGNAQTTNLVAELINGQWQITGNQQQYDVRISGVLQRDLVGISLGGNPTSSPTTSYASGLVPIYRDPKVSNNPANSQYVVVTGPGLPTAGVVLAPNPSVTGMAYWPIANQTGTAATSSSITDAFFGFAQSEQSDSGNLSPAANPANAVNWLATPVTDFTQFTGYPQYTFVIHFADGTTATVLKRLLYGPVSPQNGNGFVWDELSSSSMALFAANAPAASSVSLSWTAPAFAAQAADVIFTAFNGTTGVQASTALTPTATSATVNPPSGTSQFPALTGTGSYRWLELDYNNPGSVHRYNVYVY</sequence>
<accession>A0A149PJ25</accession>
<feature type="compositionally biased region" description="Low complexity" evidence="1">
    <location>
        <begin position="35"/>
        <end position="47"/>
    </location>
</feature>
<dbReference type="RefSeq" id="WP_062131221.1">
    <property type="nucleotide sequence ID" value="NZ_LRBG01000035.1"/>
</dbReference>
<gene>
    <name evidence="2" type="ORF">CI15_22460</name>
</gene>
<dbReference type="PROSITE" id="PS51257">
    <property type="entry name" value="PROKAR_LIPOPROTEIN"/>
    <property type="match status" value="1"/>
</dbReference>
<evidence type="ECO:0000313" key="2">
    <source>
        <dbReference type="EMBL" id="KXU85047.1"/>
    </source>
</evidence>
<dbReference type="AlphaFoldDB" id="A0A149PJ25"/>
<dbReference type="Gene3D" id="2.60.40.10">
    <property type="entry name" value="Immunoglobulins"/>
    <property type="match status" value="1"/>
</dbReference>
<dbReference type="Proteomes" id="UP000075613">
    <property type="component" value="Unassembled WGS sequence"/>
</dbReference>
<evidence type="ECO:0000313" key="3">
    <source>
        <dbReference type="Proteomes" id="UP000075613"/>
    </source>
</evidence>
<dbReference type="EMBL" id="LRBG01000035">
    <property type="protein sequence ID" value="KXU85047.1"/>
    <property type="molecule type" value="Genomic_DNA"/>
</dbReference>
<protein>
    <recommendedName>
        <fullName evidence="4">Cell wall anchor protein</fullName>
    </recommendedName>
</protein>
<evidence type="ECO:0008006" key="4">
    <source>
        <dbReference type="Google" id="ProtNLM"/>
    </source>
</evidence>
<comment type="caution">
    <text evidence="2">The sequence shown here is derived from an EMBL/GenBank/DDBJ whole genome shotgun (WGS) entry which is preliminary data.</text>
</comment>
<keyword evidence="3" id="KW-1185">Reference proteome</keyword>
<reference evidence="2 3" key="1">
    <citation type="journal article" date="2015" name="Int. J. Syst. Evol. Microbiol.">
        <title>Burkholderia monticola sp. nov., isolated from mountain soil.</title>
        <authorList>
            <person name="Baek I."/>
            <person name="Seo B."/>
            <person name="Lee I."/>
            <person name="Yi H."/>
            <person name="Chun J."/>
        </authorList>
    </citation>
    <scope>NUCLEOTIDE SEQUENCE [LARGE SCALE GENOMIC DNA]</scope>
    <source>
        <strain evidence="2 3">JC2948</strain>
    </source>
</reference>